<dbReference type="Gene3D" id="3.30.70.141">
    <property type="entry name" value="Nucleoside diphosphate kinase-like domain"/>
    <property type="match status" value="1"/>
</dbReference>
<dbReference type="Proteomes" id="UP000284243">
    <property type="component" value="Unassembled WGS sequence"/>
</dbReference>
<evidence type="ECO:0000256" key="10">
    <source>
        <dbReference type="ARBA" id="ARBA00022842"/>
    </source>
</evidence>
<comment type="catalytic activity">
    <reaction evidence="12">
        <text>a 2'-deoxyribonucleoside 5'-diphosphate + ATP = a 2'-deoxyribonucleoside 5'-triphosphate + ADP</text>
        <dbReference type="Rhea" id="RHEA:44640"/>
        <dbReference type="ChEBI" id="CHEBI:30616"/>
        <dbReference type="ChEBI" id="CHEBI:61560"/>
        <dbReference type="ChEBI" id="CHEBI:73316"/>
        <dbReference type="ChEBI" id="CHEBI:456216"/>
        <dbReference type="EC" id="2.7.4.6"/>
    </reaction>
</comment>
<comment type="caution">
    <text evidence="16">The sequence shown here is derived from an EMBL/GenBank/DDBJ whole genome shotgun (WGS) entry which is preliminary data.</text>
</comment>
<keyword evidence="6 12" id="KW-0479">Metal-binding</keyword>
<feature type="domain" description="Nucleoside diphosphate kinase-like" evidence="15">
    <location>
        <begin position="2"/>
        <end position="139"/>
    </location>
</feature>
<feature type="binding site" evidence="12 13">
    <location>
        <position position="10"/>
    </location>
    <ligand>
        <name>ATP</name>
        <dbReference type="ChEBI" id="CHEBI:30616"/>
    </ligand>
</feature>
<dbReference type="PANTHER" id="PTHR46161:SF3">
    <property type="entry name" value="NUCLEOSIDE DIPHOSPHATE KINASE DDB_G0292928-RELATED"/>
    <property type="match status" value="1"/>
</dbReference>
<name>A0A412TMK7_9BACT</name>
<dbReference type="PROSITE" id="PS51374">
    <property type="entry name" value="NDPK_LIKE"/>
    <property type="match status" value="1"/>
</dbReference>
<keyword evidence="5 12" id="KW-0808">Transferase</keyword>
<protein>
    <recommendedName>
        <fullName evidence="3 12">Nucleoside diphosphate kinase</fullName>
        <shortName evidence="12">NDK</shortName>
        <shortName evidence="12">NDP kinase</shortName>
        <ecNumber evidence="2 12">2.7.4.6</ecNumber>
    </recommendedName>
    <alternativeName>
        <fullName evidence="12">Nucleoside-2-P kinase</fullName>
    </alternativeName>
</protein>
<evidence type="ECO:0000256" key="6">
    <source>
        <dbReference type="ARBA" id="ARBA00022723"/>
    </source>
</evidence>
<dbReference type="InterPro" id="IPR001564">
    <property type="entry name" value="Nucleoside_diP_kinase"/>
</dbReference>
<reference evidence="16 17" key="1">
    <citation type="submission" date="2018-08" db="EMBL/GenBank/DDBJ databases">
        <title>A genome reference for cultivated species of the human gut microbiota.</title>
        <authorList>
            <person name="Zou Y."/>
            <person name="Xue W."/>
            <person name="Luo G."/>
        </authorList>
    </citation>
    <scope>NUCLEOTIDE SEQUENCE [LARGE SCALE GENOMIC DNA]</scope>
    <source>
        <strain evidence="16 17">AF16-14</strain>
    </source>
</reference>
<dbReference type="GO" id="GO:0046872">
    <property type="term" value="F:metal ion binding"/>
    <property type="evidence" value="ECO:0007669"/>
    <property type="project" value="UniProtKB-KW"/>
</dbReference>
<evidence type="ECO:0000256" key="14">
    <source>
        <dbReference type="RuleBase" id="RU004011"/>
    </source>
</evidence>
<evidence type="ECO:0000256" key="4">
    <source>
        <dbReference type="ARBA" id="ARBA00022553"/>
    </source>
</evidence>
<keyword evidence="12" id="KW-0963">Cytoplasm</keyword>
<comment type="subcellular location">
    <subcellularLocation>
        <location evidence="12">Cytoplasm</location>
    </subcellularLocation>
</comment>
<keyword evidence="8 12" id="KW-0418">Kinase</keyword>
<evidence type="ECO:0000256" key="8">
    <source>
        <dbReference type="ARBA" id="ARBA00022777"/>
    </source>
</evidence>
<comment type="catalytic activity">
    <reaction evidence="12">
        <text>a ribonucleoside 5'-diphosphate + ATP = a ribonucleoside 5'-triphosphate + ADP</text>
        <dbReference type="Rhea" id="RHEA:18113"/>
        <dbReference type="ChEBI" id="CHEBI:30616"/>
        <dbReference type="ChEBI" id="CHEBI:57930"/>
        <dbReference type="ChEBI" id="CHEBI:61557"/>
        <dbReference type="ChEBI" id="CHEBI:456216"/>
        <dbReference type="EC" id="2.7.4.6"/>
    </reaction>
</comment>
<dbReference type="PANTHER" id="PTHR46161">
    <property type="entry name" value="NUCLEOSIDE DIPHOSPHATE KINASE"/>
    <property type="match status" value="1"/>
</dbReference>
<evidence type="ECO:0000313" key="17">
    <source>
        <dbReference type="Proteomes" id="UP000284243"/>
    </source>
</evidence>
<dbReference type="EMBL" id="QRYC01000022">
    <property type="protein sequence ID" value="RGU55048.1"/>
    <property type="molecule type" value="Genomic_DNA"/>
</dbReference>
<evidence type="ECO:0000256" key="12">
    <source>
        <dbReference type="HAMAP-Rule" id="MF_00451"/>
    </source>
</evidence>
<comment type="cofactor">
    <cofactor evidence="12">
        <name>Mg(2+)</name>
        <dbReference type="ChEBI" id="CHEBI:18420"/>
    </cofactor>
</comment>
<gene>
    <name evidence="12" type="primary">ndk</name>
    <name evidence="16" type="ORF">DWW57_13820</name>
</gene>
<dbReference type="AlphaFoldDB" id="A0A412TMK7"/>
<comment type="function">
    <text evidence="12">Major role in the synthesis of nucleoside triphosphates other than ATP. The ATP gamma phosphate is transferred to the NDP beta phosphate via a ping-pong mechanism, using a phosphorylated active-site intermediate.</text>
</comment>
<evidence type="ECO:0000256" key="9">
    <source>
        <dbReference type="ARBA" id="ARBA00022840"/>
    </source>
</evidence>
<evidence type="ECO:0000256" key="1">
    <source>
        <dbReference type="ARBA" id="ARBA00008142"/>
    </source>
</evidence>
<comment type="subunit">
    <text evidence="12">Homotetramer.</text>
</comment>
<sequence>MKKRTFAMIKPDAVACHYTGQIITLIEKAGFRIIAQKMLRLTTSDTNKFYAVHSQRPFFRNLSLFMTSGPVVVMVLEKENAIAEFRTLIGNTDPQAAPTGSIRKIFGQSKTRNAIHGSDSDENALREIHFFFSEREIVPEPYRLPIPEAEIDS</sequence>
<dbReference type="Pfam" id="PF00334">
    <property type="entry name" value="NDK"/>
    <property type="match status" value="1"/>
</dbReference>
<feature type="binding site" evidence="12 13">
    <location>
        <position position="58"/>
    </location>
    <ligand>
        <name>ATP</name>
        <dbReference type="ChEBI" id="CHEBI:30616"/>
    </ligand>
</feature>
<dbReference type="SUPFAM" id="SSF54919">
    <property type="entry name" value="Nucleoside diphosphate kinase, NDK"/>
    <property type="match status" value="1"/>
</dbReference>
<dbReference type="InterPro" id="IPR034907">
    <property type="entry name" value="NDK-like_dom"/>
</dbReference>
<dbReference type="FunFam" id="3.30.70.141:FF:000003">
    <property type="entry name" value="Nucleoside diphosphate kinase"/>
    <property type="match status" value="1"/>
</dbReference>
<dbReference type="GO" id="GO:0006183">
    <property type="term" value="P:GTP biosynthetic process"/>
    <property type="evidence" value="ECO:0007669"/>
    <property type="project" value="UniProtKB-UniRule"/>
</dbReference>
<keyword evidence="11 12" id="KW-0546">Nucleotide metabolism</keyword>
<evidence type="ECO:0000256" key="13">
    <source>
        <dbReference type="PROSITE-ProRule" id="PRU00706"/>
    </source>
</evidence>
<accession>A0A412TMK7</accession>
<comment type="similarity">
    <text evidence="1 12 13 14">Belongs to the NDK family.</text>
</comment>
<evidence type="ECO:0000259" key="15">
    <source>
        <dbReference type="SMART" id="SM00562"/>
    </source>
</evidence>
<feature type="active site" description="Pros-phosphohistidine intermediate" evidence="12 13">
    <location>
        <position position="116"/>
    </location>
</feature>
<feature type="binding site" evidence="12 13">
    <location>
        <position position="92"/>
    </location>
    <ligand>
        <name>ATP</name>
        <dbReference type="ChEBI" id="CHEBI:30616"/>
    </ligand>
</feature>
<dbReference type="GO" id="GO:0005524">
    <property type="term" value="F:ATP binding"/>
    <property type="evidence" value="ECO:0007669"/>
    <property type="project" value="UniProtKB-UniRule"/>
</dbReference>
<keyword evidence="10 12" id="KW-0460">Magnesium</keyword>
<dbReference type="CDD" id="cd04413">
    <property type="entry name" value="NDPk_I"/>
    <property type="match status" value="1"/>
</dbReference>
<dbReference type="SMART" id="SM00562">
    <property type="entry name" value="NDK"/>
    <property type="match status" value="1"/>
</dbReference>
<dbReference type="RefSeq" id="WP_022160046.1">
    <property type="nucleotide sequence ID" value="NZ_CABJFF010000020.1"/>
</dbReference>
<evidence type="ECO:0000256" key="11">
    <source>
        <dbReference type="ARBA" id="ARBA00023080"/>
    </source>
</evidence>
<feature type="binding site" evidence="12 13">
    <location>
        <position position="103"/>
    </location>
    <ligand>
        <name>ATP</name>
        <dbReference type="ChEBI" id="CHEBI:30616"/>
    </ligand>
</feature>
<evidence type="ECO:0000256" key="3">
    <source>
        <dbReference type="ARBA" id="ARBA00017632"/>
    </source>
</evidence>
<keyword evidence="9 12" id="KW-0067">ATP-binding</keyword>
<dbReference type="GO" id="GO:0006241">
    <property type="term" value="P:CTP biosynthetic process"/>
    <property type="evidence" value="ECO:0007669"/>
    <property type="project" value="UniProtKB-UniRule"/>
</dbReference>
<dbReference type="InterPro" id="IPR036850">
    <property type="entry name" value="NDK-like_dom_sf"/>
</dbReference>
<evidence type="ECO:0000313" key="16">
    <source>
        <dbReference type="EMBL" id="RGU55048.1"/>
    </source>
</evidence>
<organism evidence="16 17">
    <name type="scientific">Odoribacter splanchnicus</name>
    <dbReference type="NCBI Taxonomy" id="28118"/>
    <lineage>
        <taxon>Bacteria</taxon>
        <taxon>Pseudomonadati</taxon>
        <taxon>Bacteroidota</taxon>
        <taxon>Bacteroidia</taxon>
        <taxon>Bacteroidales</taxon>
        <taxon>Odoribacteraceae</taxon>
        <taxon>Odoribacter</taxon>
    </lineage>
</organism>
<feature type="binding site" evidence="12 13">
    <location>
        <position position="113"/>
    </location>
    <ligand>
        <name>ATP</name>
        <dbReference type="ChEBI" id="CHEBI:30616"/>
    </ligand>
</feature>
<proteinExistence type="inferred from homology"/>
<keyword evidence="7 12" id="KW-0547">Nucleotide-binding</keyword>
<dbReference type="GO" id="GO:0005737">
    <property type="term" value="C:cytoplasm"/>
    <property type="evidence" value="ECO:0007669"/>
    <property type="project" value="UniProtKB-SubCell"/>
</dbReference>
<dbReference type="GO" id="GO:0006228">
    <property type="term" value="P:UTP biosynthetic process"/>
    <property type="evidence" value="ECO:0007669"/>
    <property type="project" value="UniProtKB-UniRule"/>
</dbReference>
<evidence type="ECO:0000256" key="7">
    <source>
        <dbReference type="ARBA" id="ARBA00022741"/>
    </source>
</evidence>
<keyword evidence="4 12" id="KW-0597">Phosphoprotein</keyword>
<dbReference type="HAMAP" id="MF_00451">
    <property type="entry name" value="NDP_kinase"/>
    <property type="match status" value="1"/>
</dbReference>
<dbReference type="GO" id="GO:0004550">
    <property type="term" value="F:nucleoside diphosphate kinase activity"/>
    <property type="evidence" value="ECO:0007669"/>
    <property type="project" value="UniProtKB-UniRule"/>
</dbReference>
<dbReference type="PRINTS" id="PR01243">
    <property type="entry name" value="NUCDPKINASE"/>
</dbReference>
<feature type="binding site" evidence="12 13">
    <location>
        <position position="86"/>
    </location>
    <ligand>
        <name>ATP</name>
        <dbReference type="ChEBI" id="CHEBI:30616"/>
    </ligand>
</feature>
<dbReference type="NCBIfam" id="NF001908">
    <property type="entry name" value="PRK00668.1"/>
    <property type="match status" value="1"/>
</dbReference>
<dbReference type="EC" id="2.7.4.6" evidence="2 12"/>
<evidence type="ECO:0000256" key="2">
    <source>
        <dbReference type="ARBA" id="ARBA00012966"/>
    </source>
</evidence>
<evidence type="ECO:0000256" key="5">
    <source>
        <dbReference type="ARBA" id="ARBA00022679"/>
    </source>
</evidence>